<feature type="transmembrane region" description="Helical" evidence="6">
    <location>
        <begin position="101"/>
        <end position="119"/>
    </location>
</feature>
<dbReference type="SUPFAM" id="SSF103473">
    <property type="entry name" value="MFS general substrate transporter"/>
    <property type="match status" value="1"/>
</dbReference>
<dbReference type="GO" id="GO:0022857">
    <property type="term" value="F:transmembrane transporter activity"/>
    <property type="evidence" value="ECO:0007669"/>
    <property type="project" value="InterPro"/>
</dbReference>
<feature type="domain" description="Major facilitator superfamily (MFS) profile" evidence="7">
    <location>
        <begin position="35"/>
        <end position="469"/>
    </location>
</feature>
<keyword evidence="4 6" id="KW-0472">Membrane</keyword>
<reference evidence="8 9" key="1">
    <citation type="submission" date="2016-07" db="EMBL/GenBank/DDBJ databases">
        <title>Pervasive Adenine N6-methylation of Active Genes in Fungi.</title>
        <authorList>
            <consortium name="DOE Joint Genome Institute"/>
            <person name="Mondo S.J."/>
            <person name="Dannebaum R.O."/>
            <person name="Kuo R.C."/>
            <person name="Labutti K."/>
            <person name="Haridas S."/>
            <person name="Kuo A."/>
            <person name="Salamov A."/>
            <person name="Ahrendt S.R."/>
            <person name="Lipzen A."/>
            <person name="Sullivan W."/>
            <person name="Andreopoulos W.B."/>
            <person name="Clum A."/>
            <person name="Lindquist E."/>
            <person name="Daum C."/>
            <person name="Ramamoorthy G.K."/>
            <person name="Gryganskyi A."/>
            <person name="Culley D."/>
            <person name="Magnuson J.K."/>
            <person name="James T.Y."/>
            <person name="O'Malley M.A."/>
            <person name="Stajich J.E."/>
            <person name="Spatafora J.W."/>
            <person name="Visel A."/>
            <person name="Grigoriev I.V."/>
        </authorList>
    </citation>
    <scope>NUCLEOTIDE SEQUENCE [LARGE SCALE GENOMIC DNA]</scope>
    <source>
        <strain evidence="8 9">ATCC 12442</strain>
    </source>
</reference>
<evidence type="ECO:0000256" key="6">
    <source>
        <dbReference type="SAM" id="Phobius"/>
    </source>
</evidence>
<feature type="transmembrane region" description="Helical" evidence="6">
    <location>
        <begin position="325"/>
        <end position="345"/>
    </location>
</feature>
<evidence type="ECO:0000256" key="3">
    <source>
        <dbReference type="ARBA" id="ARBA00022989"/>
    </source>
</evidence>
<feature type="transmembrane region" description="Helical" evidence="6">
    <location>
        <begin position="187"/>
        <end position="206"/>
    </location>
</feature>
<evidence type="ECO:0000256" key="1">
    <source>
        <dbReference type="ARBA" id="ARBA00004141"/>
    </source>
</evidence>
<feature type="transmembrane region" description="Helical" evidence="6">
    <location>
        <begin position="416"/>
        <end position="441"/>
    </location>
</feature>
<dbReference type="OrthoDB" id="10021397at2759"/>
<sequence>MDTSASSSSDVRPIAKSLDPPPHSAQQTVPRKLAVLSALAMLMFLSSLSLTSVTSITAKLGYKLHNQSLDSWITTTYLVAFTAIIPSVGKLSDVFGRRWPLAGFSTLFLVGSIICGAAGKMNTMLAGRAVAGIGGGGLFTLTVIIASDLARPRQRTRLLGVLGAAWALGIGAGPAVAGNLLRHNWRWLFYMNAFILVFALALAYLAMGAATPARSANLWHVDYVGMVLMAGCVTALVLALNYGGDLYAWSSGVVIALLILAAVLFGAFGYYEAKFAKDPIFPAGLLRSTNARIIVAMQPFIGIAVYCPVFYVAKWSEIVKNESPATAGSHLIAFMLAAMATSIASGVSTSFTGEYKFQIAVSAVLLTVGNGLMLEYKESISNGAQIGFLIILGIGAGFTMPTHVTCIQSAMDTADMAAATSSLFLFQFFGAAIGIALYSIINEAVLIAKLATVALQHVIYSKYILMSADNIQVIRLPEISATVRDAVIHANVQAMHSTFIAGVIFACAAVPLSLLIKHKLISKDAL</sequence>
<evidence type="ECO:0000256" key="2">
    <source>
        <dbReference type="ARBA" id="ARBA00022692"/>
    </source>
</evidence>
<dbReference type="STRING" id="61395.A0A1Y1VZA6"/>
<protein>
    <submittedName>
        <fullName evidence="8">MFS general substrate transporter</fullName>
    </submittedName>
</protein>
<dbReference type="EMBL" id="MCFD01000015">
    <property type="protein sequence ID" value="ORX66607.1"/>
    <property type="molecule type" value="Genomic_DNA"/>
</dbReference>
<dbReference type="PRINTS" id="PR01036">
    <property type="entry name" value="TCRTETB"/>
</dbReference>
<dbReference type="Proteomes" id="UP000193922">
    <property type="component" value="Unassembled WGS sequence"/>
</dbReference>
<feature type="transmembrane region" description="Helical" evidence="6">
    <location>
        <begin position="71"/>
        <end position="89"/>
    </location>
</feature>
<dbReference type="GeneID" id="63808600"/>
<keyword evidence="3 6" id="KW-1133">Transmembrane helix</keyword>
<keyword evidence="9" id="KW-1185">Reference proteome</keyword>
<feature type="compositionally biased region" description="Polar residues" evidence="5">
    <location>
        <begin position="1"/>
        <end position="10"/>
    </location>
</feature>
<evidence type="ECO:0000313" key="9">
    <source>
        <dbReference type="Proteomes" id="UP000193922"/>
    </source>
</evidence>
<evidence type="ECO:0000256" key="5">
    <source>
        <dbReference type="SAM" id="MobiDB-lite"/>
    </source>
</evidence>
<dbReference type="InterPro" id="IPR005829">
    <property type="entry name" value="Sugar_transporter_CS"/>
</dbReference>
<evidence type="ECO:0000256" key="4">
    <source>
        <dbReference type="ARBA" id="ARBA00023136"/>
    </source>
</evidence>
<comment type="subcellular location">
    <subcellularLocation>
        <location evidence="1">Membrane</location>
        <topology evidence="1">Multi-pass membrane protein</topology>
    </subcellularLocation>
</comment>
<feature type="transmembrane region" description="Helical" evidence="6">
    <location>
        <begin position="246"/>
        <end position="271"/>
    </location>
</feature>
<dbReference type="InterPro" id="IPR011701">
    <property type="entry name" value="MFS"/>
</dbReference>
<dbReference type="AlphaFoldDB" id="A0A1Y1VZA6"/>
<evidence type="ECO:0000259" key="7">
    <source>
        <dbReference type="PROSITE" id="PS50850"/>
    </source>
</evidence>
<dbReference type="Pfam" id="PF07690">
    <property type="entry name" value="MFS_1"/>
    <property type="match status" value="1"/>
</dbReference>
<feature type="region of interest" description="Disordered" evidence="5">
    <location>
        <begin position="1"/>
        <end position="26"/>
    </location>
</feature>
<gene>
    <name evidence="8" type="ORF">DL89DRAFT_65504</name>
</gene>
<keyword evidence="2 6" id="KW-0812">Transmembrane</keyword>
<proteinExistence type="predicted"/>
<feature type="transmembrane region" description="Helical" evidence="6">
    <location>
        <begin position="386"/>
        <end position="404"/>
    </location>
</feature>
<feature type="transmembrane region" description="Helical" evidence="6">
    <location>
        <begin position="494"/>
        <end position="516"/>
    </location>
</feature>
<dbReference type="PROSITE" id="PS50850">
    <property type="entry name" value="MFS"/>
    <property type="match status" value="1"/>
</dbReference>
<feature type="transmembrane region" description="Helical" evidence="6">
    <location>
        <begin position="357"/>
        <end position="374"/>
    </location>
</feature>
<name>A0A1Y1VZA6_9FUNG</name>
<feature type="transmembrane region" description="Helical" evidence="6">
    <location>
        <begin position="33"/>
        <end position="51"/>
    </location>
</feature>
<dbReference type="PANTHER" id="PTHR23501:SF102">
    <property type="entry name" value="DRUG TRANSPORTER, PUTATIVE (AFU_ORTHOLOGUE AFUA_3G08530)-RELATED"/>
    <property type="match status" value="1"/>
</dbReference>
<dbReference type="GO" id="GO:0005886">
    <property type="term" value="C:plasma membrane"/>
    <property type="evidence" value="ECO:0007669"/>
    <property type="project" value="TreeGrafter"/>
</dbReference>
<feature type="transmembrane region" description="Helical" evidence="6">
    <location>
        <begin position="158"/>
        <end position="181"/>
    </location>
</feature>
<comment type="caution">
    <text evidence="8">The sequence shown here is derived from an EMBL/GenBank/DDBJ whole genome shotgun (WGS) entry which is preliminary data.</text>
</comment>
<dbReference type="RefSeq" id="XP_040740595.1">
    <property type="nucleotide sequence ID" value="XM_040891952.1"/>
</dbReference>
<organism evidence="8 9">
    <name type="scientific">Linderina pennispora</name>
    <dbReference type="NCBI Taxonomy" id="61395"/>
    <lineage>
        <taxon>Eukaryota</taxon>
        <taxon>Fungi</taxon>
        <taxon>Fungi incertae sedis</taxon>
        <taxon>Zoopagomycota</taxon>
        <taxon>Kickxellomycotina</taxon>
        <taxon>Kickxellomycetes</taxon>
        <taxon>Kickxellales</taxon>
        <taxon>Kickxellaceae</taxon>
        <taxon>Linderina</taxon>
    </lineage>
</organism>
<dbReference type="Gene3D" id="1.20.1250.20">
    <property type="entry name" value="MFS general substrate transporter like domains"/>
    <property type="match status" value="1"/>
</dbReference>
<feature type="transmembrane region" description="Helical" evidence="6">
    <location>
        <begin position="291"/>
        <end position="313"/>
    </location>
</feature>
<evidence type="ECO:0000313" key="8">
    <source>
        <dbReference type="EMBL" id="ORX66607.1"/>
    </source>
</evidence>
<dbReference type="InterPro" id="IPR020846">
    <property type="entry name" value="MFS_dom"/>
</dbReference>
<accession>A0A1Y1VZA6</accession>
<dbReference type="PROSITE" id="PS00216">
    <property type="entry name" value="SUGAR_TRANSPORT_1"/>
    <property type="match status" value="1"/>
</dbReference>
<dbReference type="InterPro" id="IPR036259">
    <property type="entry name" value="MFS_trans_sf"/>
</dbReference>
<feature type="transmembrane region" description="Helical" evidence="6">
    <location>
        <begin position="125"/>
        <end position="146"/>
    </location>
</feature>
<dbReference type="PANTHER" id="PTHR23501">
    <property type="entry name" value="MAJOR FACILITATOR SUPERFAMILY"/>
    <property type="match status" value="1"/>
</dbReference>
<feature type="transmembrane region" description="Helical" evidence="6">
    <location>
        <begin position="218"/>
        <end position="240"/>
    </location>
</feature>